<keyword evidence="4" id="KW-1185">Reference proteome</keyword>
<dbReference type="PANTHER" id="PTHR21240:SF28">
    <property type="entry name" value="ISO-OROTATE DECARBOXYLASE (EUROFUNG)"/>
    <property type="match status" value="1"/>
</dbReference>
<proteinExistence type="predicted"/>
<dbReference type="GO" id="GO:0019748">
    <property type="term" value="P:secondary metabolic process"/>
    <property type="evidence" value="ECO:0007669"/>
    <property type="project" value="TreeGrafter"/>
</dbReference>
<dbReference type="InterPro" id="IPR032465">
    <property type="entry name" value="ACMSD"/>
</dbReference>
<dbReference type="SUPFAM" id="SSF51556">
    <property type="entry name" value="Metallo-dependent hydrolases"/>
    <property type="match status" value="1"/>
</dbReference>
<dbReference type="AlphaFoldDB" id="A0A5B8LSX8"/>
<name>A0A5B8LSX8_9HYPH</name>
<sequence length="368" mass="39914">MAQSPRFGGFAWHDGYSCNEPGTLASTSRRPRNGPAILLQPTRPAVTEAIALDVHTHLIPIVEERLQGFDGIAWDQTRQVLTVDGHAVGMKPLFQPAALLDWMEKNGVAHAYVSAPPPVYRQHLRGADARRWADYINNGLRDIAEHSAGRLTALVHLPTEEPAVAAAIVAEWRTAGHRHFAMPAGTGDQRTLGLAEFEPLWKALDIAGAFVFFHPGECADGRLQSFYLTNLLGNPYESTVAIAHLVLSGVLERHPAITPCFAHGGGLTPMVAGRLQRGYDTARPGVATDLQPPEAVYGRIFVDCICHSEAAAVAAEATFGQDRVVFGSDWPFPMGLVEPHAQLAGFEPQRRKRYFTTNANGLAGRIGT</sequence>
<dbReference type="InterPro" id="IPR032466">
    <property type="entry name" value="Metal_Hydrolase"/>
</dbReference>
<dbReference type="KEGG" id="dea:FPZ08_11755"/>
<protein>
    <submittedName>
        <fullName evidence="3">Amidohydrolase family protein</fullName>
    </submittedName>
</protein>
<keyword evidence="3" id="KW-0378">Hydrolase</keyword>
<dbReference type="InterPro" id="IPR006680">
    <property type="entry name" value="Amidohydro-rel"/>
</dbReference>
<dbReference type="Proteomes" id="UP000315364">
    <property type="component" value="Chromosome"/>
</dbReference>
<evidence type="ECO:0000256" key="1">
    <source>
        <dbReference type="ARBA" id="ARBA00023239"/>
    </source>
</evidence>
<dbReference type="GO" id="GO:0016787">
    <property type="term" value="F:hydrolase activity"/>
    <property type="evidence" value="ECO:0007669"/>
    <property type="project" value="UniProtKB-KW"/>
</dbReference>
<dbReference type="GO" id="GO:0005737">
    <property type="term" value="C:cytoplasm"/>
    <property type="evidence" value="ECO:0007669"/>
    <property type="project" value="TreeGrafter"/>
</dbReference>
<dbReference type="Pfam" id="PF04909">
    <property type="entry name" value="Amidohydro_2"/>
    <property type="match status" value="1"/>
</dbReference>
<feature type="domain" description="Amidohydrolase-related" evidence="2">
    <location>
        <begin position="53"/>
        <end position="359"/>
    </location>
</feature>
<dbReference type="GO" id="GO:0016831">
    <property type="term" value="F:carboxy-lyase activity"/>
    <property type="evidence" value="ECO:0007669"/>
    <property type="project" value="InterPro"/>
</dbReference>
<evidence type="ECO:0000313" key="4">
    <source>
        <dbReference type="Proteomes" id="UP000315364"/>
    </source>
</evidence>
<dbReference type="OrthoDB" id="149172at2"/>
<keyword evidence="1" id="KW-0456">Lyase</keyword>
<dbReference type="Gene3D" id="3.20.20.140">
    <property type="entry name" value="Metal-dependent hydrolases"/>
    <property type="match status" value="1"/>
</dbReference>
<gene>
    <name evidence="3" type="ORF">FPZ08_11755</name>
</gene>
<dbReference type="EMBL" id="CP042304">
    <property type="protein sequence ID" value="QDZ11378.1"/>
    <property type="molecule type" value="Genomic_DNA"/>
</dbReference>
<organism evidence="3 4">
    <name type="scientific">Devosia ginsengisoli</name>
    <dbReference type="NCBI Taxonomy" id="400770"/>
    <lineage>
        <taxon>Bacteria</taxon>
        <taxon>Pseudomonadati</taxon>
        <taxon>Pseudomonadota</taxon>
        <taxon>Alphaproteobacteria</taxon>
        <taxon>Hyphomicrobiales</taxon>
        <taxon>Devosiaceae</taxon>
        <taxon>Devosia</taxon>
    </lineage>
</organism>
<reference evidence="3 4" key="1">
    <citation type="submission" date="2019-07" db="EMBL/GenBank/DDBJ databases">
        <title>Full genome sequence of Devosia sp. Gsoil 520.</title>
        <authorList>
            <person name="Im W.-T."/>
        </authorList>
    </citation>
    <scope>NUCLEOTIDE SEQUENCE [LARGE SCALE GENOMIC DNA]</scope>
    <source>
        <strain evidence="3 4">Gsoil 520</strain>
    </source>
</reference>
<evidence type="ECO:0000259" key="2">
    <source>
        <dbReference type="Pfam" id="PF04909"/>
    </source>
</evidence>
<evidence type="ECO:0000313" key="3">
    <source>
        <dbReference type="EMBL" id="QDZ11378.1"/>
    </source>
</evidence>
<dbReference type="PANTHER" id="PTHR21240">
    <property type="entry name" value="2-AMINO-3-CARBOXYLMUCONATE-6-SEMIALDEHYDE DECARBOXYLASE"/>
    <property type="match status" value="1"/>
</dbReference>
<accession>A0A5B8LSX8</accession>